<gene>
    <name evidence="1" type="ORF">ALP40_03722</name>
</gene>
<dbReference type="Gene3D" id="2.60.200.60">
    <property type="match status" value="1"/>
</dbReference>
<dbReference type="OrthoDB" id="6860016at2"/>
<organism evidence="1 2">
    <name type="scientific">Pseudomonas viridiflava</name>
    <name type="common">Phytomonas viridiflava</name>
    <dbReference type="NCBI Taxonomy" id="33069"/>
    <lineage>
        <taxon>Bacteria</taxon>
        <taxon>Pseudomonadati</taxon>
        <taxon>Pseudomonadota</taxon>
        <taxon>Gammaproteobacteria</taxon>
        <taxon>Pseudomonadales</taxon>
        <taxon>Pseudomonadaceae</taxon>
        <taxon>Pseudomonas</taxon>
    </lineage>
</organism>
<reference evidence="1 2" key="1">
    <citation type="submission" date="2018-08" db="EMBL/GenBank/DDBJ databases">
        <title>Recombination of ecologically and evolutionarily significant loci maintains genetic cohesion in the Pseudomonas syringae species complex.</title>
        <authorList>
            <person name="Dillon M."/>
            <person name="Thakur S."/>
            <person name="Almeida R.N.D."/>
            <person name="Weir B.S."/>
            <person name="Guttman D.S."/>
        </authorList>
    </citation>
    <scope>NUCLEOTIDE SEQUENCE [LARGE SCALE GENOMIC DNA]</scope>
    <source>
        <strain evidence="1 2">ICMP 19473</strain>
    </source>
</reference>
<proteinExistence type="predicted"/>
<dbReference type="Proteomes" id="UP000273854">
    <property type="component" value="Unassembled WGS sequence"/>
</dbReference>
<dbReference type="Pfam" id="PF05488">
    <property type="entry name" value="PAAR_motif"/>
    <property type="match status" value="1"/>
</dbReference>
<dbReference type="RefSeq" id="WP_122209358.1">
    <property type="nucleotide sequence ID" value="NZ_JAAMQQ010000006.1"/>
</dbReference>
<name>A0A3M5P4C8_PSEVI</name>
<dbReference type="EMBL" id="RBTP01000054">
    <property type="protein sequence ID" value="RMT79579.1"/>
    <property type="molecule type" value="Genomic_DNA"/>
</dbReference>
<protein>
    <submittedName>
        <fullName evidence="1">PAAR motif-containing protein</fullName>
    </submittedName>
</protein>
<dbReference type="InterPro" id="IPR008727">
    <property type="entry name" value="PAAR_motif"/>
</dbReference>
<dbReference type="CDD" id="cd14744">
    <property type="entry name" value="PAAR_CT_2"/>
    <property type="match status" value="1"/>
</dbReference>
<dbReference type="AlphaFoldDB" id="A0A3M5P4C8"/>
<evidence type="ECO:0000313" key="2">
    <source>
        <dbReference type="Proteomes" id="UP000273854"/>
    </source>
</evidence>
<accession>A0A3M5P4C8</accession>
<sequence length="131" mass="13949">MPFLVREGDPTTSDGVVLNTSSSVYIDMVRVARMGDPVWCPACDSVGFIAQGNPTYIDELVAVATHGHAVECGCAPGSNRLIASQKKFQADMDAAINLPDELGMKARLRAEGLTHSLQSGTYQLPEIQPSA</sequence>
<comment type="caution">
    <text evidence="1">The sequence shown here is derived from an EMBL/GenBank/DDBJ whole genome shotgun (WGS) entry which is preliminary data.</text>
</comment>
<evidence type="ECO:0000313" key="1">
    <source>
        <dbReference type="EMBL" id="RMT79579.1"/>
    </source>
</evidence>